<feature type="compositionally biased region" description="Acidic residues" evidence="3">
    <location>
        <begin position="427"/>
        <end position="437"/>
    </location>
</feature>
<feature type="region of interest" description="Disordered" evidence="3">
    <location>
        <begin position="634"/>
        <end position="653"/>
    </location>
</feature>
<name>A0A437AFM5_ARTFL</name>
<keyword evidence="5" id="KW-1185">Reference proteome</keyword>
<feature type="region of interest" description="Disordered" evidence="3">
    <location>
        <begin position="79"/>
        <end position="115"/>
    </location>
</feature>
<feature type="region of interest" description="Disordered" evidence="3">
    <location>
        <begin position="150"/>
        <end position="181"/>
    </location>
</feature>
<evidence type="ECO:0000313" key="4">
    <source>
        <dbReference type="EMBL" id="RVD89930.1"/>
    </source>
</evidence>
<keyword evidence="2" id="KW-0539">Nucleus</keyword>
<evidence type="ECO:0000313" key="5">
    <source>
        <dbReference type="Proteomes" id="UP000283090"/>
    </source>
</evidence>
<dbReference type="GeneID" id="93583227"/>
<proteinExistence type="predicted"/>
<reference evidence="4 5" key="1">
    <citation type="submission" date="2019-01" db="EMBL/GenBank/DDBJ databases">
        <title>Intercellular communication is required for trap formation in the nematode-trapping fungus Duddingtonia flagrans.</title>
        <authorList>
            <person name="Youssar L."/>
            <person name="Wernet V."/>
            <person name="Hensel N."/>
            <person name="Hildebrandt H.-G."/>
            <person name="Fischer R."/>
        </authorList>
    </citation>
    <scope>NUCLEOTIDE SEQUENCE [LARGE SCALE GENOMIC DNA]</scope>
    <source>
        <strain evidence="4 5">CBS H-5679</strain>
    </source>
</reference>
<feature type="region of interest" description="Disordered" evidence="3">
    <location>
        <begin position="375"/>
        <end position="471"/>
    </location>
</feature>
<feature type="compositionally biased region" description="Basic residues" evidence="3">
    <location>
        <begin position="234"/>
        <end position="247"/>
    </location>
</feature>
<gene>
    <name evidence="4" type="ORF">DFL_000916</name>
</gene>
<feature type="compositionally biased region" description="Low complexity" evidence="3">
    <location>
        <begin position="438"/>
        <end position="447"/>
    </location>
</feature>
<dbReference type="GO" id="GO:0005634">
    <property type="term" value="C:nucleus"/>
    <property type="evidence" value="ECO:0007669"/>
    <property type="project" value="UniProtKB-SubCell"/>
</dbReference>
<feature type="region of interest" description="Disordered" evidence="3">
    <location>
        <begin position="225"/>
        <end position="276"/>
    </location>
</feature>
<organism evidence="4 5">
    <name type="scientific">Arthrobotrys flagrans</name>
    <name type="common">Nematode-trapping fungus</name>
    <name type="synonym">Trichothecium flagrans</name>
    <dbReference type="NCBI Taxonomy" id="97331"/>
    <lineage>
        <taxon>Eukaryota</taxon>
        <taxon>Fungi</taxon>
        <taxon>Dikarya</taxon>
        <taxon>Ascomycota</taxon>
        <taxon>Pezizomycotina</taxon>
        <taxon>Orbiliomycetes</taxon>
        <taxon>Orbiliales</taxon>
        <taxon>Orbiliaceae</taxon>
        <taxon>Arthrobotrys</taxon>
    </lineage>
</organism>
<protein>
    <submittedName>
        <fullName evidence="4">Uncharacterized protein</fullName>
    </submittedName>
</protein>
<evidence type="ECO:0000256" key="3">
    <source>
        <dbReference type="SAM" id="MobiDB-lite"/>
    </source>
</evidence>
<sequence length="1670" mass="188570">MRVDCRQWKPYAEAKCRWGNHQPEHNKSHNTTTSISILTFDTIYKETSGFTTNLIIDHPFRKSPIGRLVSNNFDPANVPDLSRPNIRDDRPPTSPTCPMAAPSSPSKMVSSTNLSLSNSSPWRLKVTVEAEPDNDMFLDLAAEESLTNQIRKPKASRSRLVSKPVSKPEIPPRKAREDTAMSEDSLGLDNISGIFAADPTPARPPVTPKRPLSEVSKTLNTVIVPLKGSEPKQKPPKRKATPARKKAKEVDLSILESEIAQPSTTTTPKRGRGRPRKSINNLAEVAAGVVRRGNGSRKDVQGDNIHQNGTDIEQARPQTPIEDTFHMPSPPSSPISQTLGRNGMLSELPLDDQNDLSIMASEGFSMIAPRHTTSIEAPVGLTTPRPTPEIEDHHVEESTPFLEPSVEPRPRQDEGPIATSSLHTTAVEEEAVEDGVTEETASLSLKPGSRRRRSLRLSSKPTVNALAEPPARSSKVIERFRELTNNATKANEASLPGPRDEASSFRRFLQTEPDKIVPGTYEESTVYFAHKKPAQSIDRRRQTPAKKSRSGIIEPAEEGGGFGNILPEHLLPPAKSAGKKRVEIKKSTPNIRAAVAAPPPPKEVLVARPVTSDAFDDEGRSVRWHEDVVGGSFSLNSSSMERPEPDAPQQESTHRLLENEIIVEPFRPHAGRLNDGTHMPLVVSRSWSNHYWAVLTNLMYPNTKLVKRSKRSMAKLHPEESAEEAMERRRRILETFPRNNEGHLVLSEQDSNIIDAFEEHMRREILGEKQVAGEARPSEVKSPALRDLGTPKSGPRISYIGGFSWVIPNSNSSGFHGARTSAIEPWMEKCPSTSKLVYRAANDPEVDLRTGPMDAYDGIKPRQALYTTTIGLPRRHSFSSPERSNPVTKRKRTYLQSCDPDSESRYPFSRIKIARKASHPAKMHTPGQRVKLLDLPSELLANIIVFVIESPPPGEQTFLSKTAFAQGSVRRWTLDTIPHRDDSIFDIVAILNMDNHNNRYETPQNKDEAFYPSRMLNSLASTCQKLRKFVRLKEWDARFWRPAARLYYHLTYYPKVLPDSLDLIQGFLPINQTSWRNFLTCTIHYVDTRRRGVESFGTKAGCNPAITWKDYQAELSRSHESSYRHRSLIMLCRQPGPDLFDISWDAATERYTIAMGLNGGELYASVDKSGVFTRGEALRSDLIRSRRGLFPADVLEVKNDRFGIVKIGTSRLSSVTGPSSSQSSRLDRTFQDVLRWDLSCVPEVLGDEKARIARCASWGEYLCFTLFKQNFADPTAPFLDPEEDSMVYCIKATSGADSINPHTYVGNYRSELLWCHDFKMAPEKTKDGRTLEPAVCQIALSKSYAAILLRWNSNSVIKRIVNDKRQLYVIDLRTQDVVRCFNLPAFEWDFRHTDMGEEYKQIRLEKLTALYDDTKAVHRGTRVHDDKLTLLEYDSHENPEHPPAKIITGSHDYCNWVWNLDQESDREPFIVLDDFYWDTDTNGQSGQKQALKGTKWNKFKERAGWWCSTPNQVLDFWHDFSITPDGRFFAAIRAGRTFIWDLNEKRPTIRGYTSELEDEGIASSSRGSYRPDKSLEHYLGRPTEACDHRHGHAFLRWFEYRNRVPEQGLWMVFDDWSVVYLDRNDILEACGLPHREWLFSEDDFKAIDSSIPTAGLVTVDDGEEDEDIEG</sequence>
<comment type="caution">
    <text evidence="4">The sequence shown here is derived from an EMBL/GenBank/DDBJ whole genome shotgun (WGS) entry which is preliminary data.</text>
</comment>
<dbReference type="GO" id="GO:0006355">
    <property type="term" value="P:regulation of DNA-templated transcription"/>
    <property type="evidence" value="ECO:0007669"/>
    <property type="project" value="InterPro"/>
</dbReference>
<dbReference type="Proteomes" id="UP000283090">
    <property type="component" value="Unassembled WGS sequence"/>
</dbReference>
<dbReference type="VEuPathDB" id="FungiDB:DFL_000916"/>
<feature type="region of interest" description="Disordered" evidence="3">
    <location>
        <begin position="534"/>
        <end position="564"/>
    </location>
</feature>
<feature type="compositionally biased region" description="Basic and acidic residues" evidence="3">
    <location>
        <begin position="170"/>
        <end position="179"/>
    </location>
</feature>
<dbReference type="PROSITE" id="PS00354">
    <property type="entry name" value="HMGI_Y"/>
    <property type="match status" value="1"/>
</dbReference>
<dbReference type="InterPro" id="IPR000637">
    <property type="entry name" value="HMGI/Y_DNA-bd_CS"/>
</dbReference>
<dbReference type="OrthoDB" id="5344866at2759"/>
<evidence type="ECO:0000256" key="2">
    <source>
        <dbReference type="ARBA" id="ARBA00023242"/>
    </source>
</evidence>
<evidence type="ECO:0000256" key="1">
    <source>
        <dbReference type="ARBA" id="ARBA00004123"/>
    </source>
</evidence>
<dbReference type="RefSeq" id="XP_067495474.1">
    <property type="nucleotide sequence ID" value="XM_067639003.1"/>
</dbReference>
<comment type="subcellular location">
    <subcellularLocation>
        <location evidence="1">Nucleus</location>
    </subcellularLocation>
</comment>
<dbReference type="EMBL" id="SAEB01000001">
    <property type="protein sequence ID" value="RVD89930.1"/>
    <property type="molecule type" value="Genomic_DNA"/>
</dbReference>
<accession>A0A437AFM5</accession>
<feature type="compositionally biased region" description="Basic and acidic residues" evidence="3">
    <location>
        <begin position="388"/>
        <end position="397"/>
    </location>
</feature>
<feature type="region of interest" description="Disordered" evidence="3">
    <location>
        <begin position="293"/>
        <end position="348"/>
    </location>
</feature>